<feature type="compositionally biased region" description="Low complexity" evidence="1">
    <location>
        <begin position="431"/>
        <end position="458"/>
    </location>
</feature>
<feature type="region of interest" description="Disordered" evidence="1">
    <location>
        <begin position="416"/>
        <end position="458"/>
    </location>
</feature>
<feature type="compositionally biased region" description="Polar residues" evidence="1">
    <location>
        <begin position="113"/>
        <end position="129"/>
    </location>
</feature>
<reference evidence="2 3" key="1">
    <citation type="submission" date="2018-11" db="EMBL/GenBank/DDBJ databases">
        <authorList>
            <consortium name="Pathogen Informatics"/>
        </authorList>
    </citation>
    <scope>NUCLEOTIDE SEQUENCE [LARGE SCALE GENOMIC DNA]</scope>
</reference>
<feature type="region of interest" description="Disordered" evidence="1">
    <location>
        <begin position="326"/>
        <end position="354"/>
    </location>
</feature>
<sequence length="639" mass="70908">MADAGDAEELEEEIVEDRFDDESFDDAPLSDPDSDFDEQELLSVDDCDGFVGTVDRLREPKSFTVVIILEKASEIMQREQESFFRGHGRFIQDDPRFERSHFEKENSWEPSIHNLSSFDRTDSPVSIENPTPLPQDPGAQEQSQQIQQGSTSDEKAIENIPLSCCSDAKSAKDTVLPTDSLELLKHKADPRGQNLPRLQNLSVKEPVSTPQKRLERRSLVGNDGSPVIANESSIIGAQTSTPVSTVAKLPTRQRLRDFDKMVQEISIIKAEGTPSNKTNEISHMAGNHSLAESTDTTMLSVGQIQSMLKGIKSGSPATLMRELEAQRRSRVKLRKPRDLPPLPPKSRRESTDNANLSGALSLLRAEKSVVRNDTNANSRLDATRQREETVCFILVVMAYWIELIFQSHKATVKNNEEMTAHEEVQNRRPQSARSSSSLSTVTNVRSSSQMSSDSSQSQIILLDPHRTTSLRVEFCASQNARFCTSLSINASGGGGPALTYRMPVRGVGGTAVLTVKDREDLRLSRNGSYVLQSSYESTFSFTLVNSGKRHAFARTVVLYYGESGNPEKIPVDIRPAPGVVIGRDESTVCSPRIRPRPSLASNTSLERSLQPEDTFRERTAYNTLMIPDQTIRANTKLLD</sequence>
<keyword evidence="3" id="KW-1185">Reference proteome</keyword>
<feature type="region of interest" description="Disordered" evidence="1">
    <location>
        <begin position="102"/>
        <end position="154"/>
    </location>
</feature>
<evidence type="ECO:0000313" key="3">
    <source>
        <dbReference type="Proteomes" id="UP000270094"/>
    </source>
</evidence>
<dbReference type="AlphaFoldDB" id="A0A3P7J4L5"/>
<accession>A0A3P7J4L5</accession>
<proteinExistence type="predicted"/>
<feature type="compositionally biased region" description="Acidic residues" evidence="1">
    <location>
        <begin position="1"/>
        <end position="25"/>
    </location>
</feature>
<name>A0A3P7J4L5_STRVU</name>
<dbReference type="OrthoDB" id="5799239at2759"/>
<feature type="region of interest" description="Disordered" evidence="1">
    <location>
        <begin position="592"/>
        <end position="611"/>
    </location>
</feature>
<organism evidence="2 3">
    <name type="scientific">Strongylus vulgaris</name>
    <name type="common">Blood worm</name>
    <dbReference type="NCBI Taxonomy" id="40348"/>
    <lineage>
        <taxon>Eukaryota</taxon>
        <taxon>Metazoa</taxon>
        <taxon>Ecdysozoa</taxon>
        <taxon>Nematoda</taxon>
        <taxon>Chromadorea</taxon>
        <taxon>Rhabditida</taxon>
        <taxon>Rhabditina</taxon>
        <taxon>Rhabditomorpha</taxon>
        <taxon>Strongyloidea</taxon>
        <taxon>Strongylidae</taxon>
        <taxon>Strongylus</taxon>
    </lineage>
</organism>
<evidence type="ECO:0000313" key="2">
    <source>
        <dbReference type="EMBL" id="VDM74709.1"/>
    </source>
</evidence>
<protein>
    <submittedName>
        <fullName evidence="2">Uncharacterized protein</fullName>
    </submittedName>
</protein>
<gene>
    <name evidence="2" type="ORF">SVUK_LOCUS9707</name>
</gene>
<feature type="region of interest" description="Disordered" evidence="1">
    <location>
        <begin position="1"/>
        <end position="37"/>
    </location>
</feature>
<evidence type="ECO:0000256" key="1">
    <source>
        <dbReference type="SAM" id="MobiDB-lite"/>
    </source>
</evidence>
<feature type="compositionally biased region" description="Basic and acidic residues" evidence="1">
    <location>
        <begin position="416"/>
        <end position="426"/>
    </location>
</feature>
<dbReference type="Proteomes" id="UP000270094">
    <property type="component" value="Unassembled WGS sequence"/>
</dbReference>
<dbReference type="EMBL" id="UYYB01094595">
    <property type="protein sequence ID" value="VDM74709.1"/>
    <property type="molecule type" value="Genomic_DNA"/>
</dbReference>